<feature type="chain" id="PRO_5046433422" evidence="2">
    <location>
        <begin position="20"/>
        <end position="334"/>
    </location>
</feature>
<dbReference type="SUPFAM" id="SSF52821">
    <property type="entry name" value="Rhodanese/Cell cycle control phosphatase"/>
    <property type="match status" value="2"/>
</dbReference>
<reference evidence="4 5" key="1">
    <citation type="submission" date="2023-11" db="EMBL/GenBank/DDBJ databases">
        <title>Paucibacter sp. nov., isolated from fresh soil in Korea.</title>
        <authorList>
            <person name="Le N.T.T."/>
        </authorList>
    </citation>
    <scope>NUCLEOTIDE SEQUENCE [LARGE SCALE GENOMIC DNA]</scope>
    <source>
        <strain evidence="4 5">R3-3</strain>
    </source>
</reference>
<feature type="domain" description="Rhodanese" evidence="3">
    <location>
        <begin position="172"/>
        <end position="297"/>
    </location>
</feature>
<dbReference type="PROSITE" id="PS50206">
    <property type="entry name" value="RHODANESE_3"/>
    <property type="match status" value="2"/>
</dbReference>
<dbReference type="RefSeq" id="WP_320424096.1">
    <property type="nucleotide sequence ID" value="NZ_JAXCLA010000005.1"/>
</dbReference>
<comment type="caution">
    <text evidence="4">The sequence shown here is derived from an EMBL/GenBank/DDBJ whole genome shotgun (WGS) entry which is preliminary data.</text>
</comment>
<dbReference type="InterPro" id="IPR051126">
    <property type="entry name" value="Thiosulfate_sulfurtransferase"/>
</dbReference>
<dbReference type="EMBL" id="JAXCLA010000005">
    <property type="protein sequence ID" value="MDY0746199.1"/>
    <property type="molecule type" value="Genomic_DNA"/>
</dbReference>
<dbReference type="SMART" id="SM00450">
    <property type="entry name" value="RHOD"/>
    <property type="match status" value="2"/>
</dbReference>
<keyword evidence="1" id="KW-0677">Repeat</keyword>
<evidence type="ECO:0000256" key="1">
    <source>
        <dbReference type="ARBA" id="ARBA00022737"/>
    </source>
</evidence>
<dbReference type="CDD" id="cd01449">
    <property type="entry name" value="TST_Repeat_2"/>
    <property type="match status" value="1"/>
</dbReference>
<dbReference type="Pfam" id="PF00581">
    <property type="entry name" value="Rhodanese"/>
    <property type="match status" value="2"/>
</dbReference>
<dbReference type="Gene3D" id="3.40.250.10">
    <property type="entry name" value="Rhodanese-like domain"/>
    <property type="match status" value="2"/>
</dbReference>
<keyword evidence="5" id="KW-1185">Reference proteome</keyword>
<keyword evidence="2" id="KW-0732">Signal</keyword>
<evidence type="ECO:0000313" key="5">
    <source>
        <dbReference type="Proteomes" id="UP001285263"/>
    </source>
</evidence>
<dbReference type="InterPro" id="IPR001763">
    <property type="entry name" value="Rhodanese-like_dom"/>
</dbReference>
<evidence type="ECO:0000313" key="4">
    <source>
        <dbReference type="EMBL" id="MDY0746199.1"/>
    </source>
</evidence>
<dbReference type="InterPro" id="IPR036873">
    <property type="entry name" value="Rhodanese-like_dom_sf"/>
</dbReference>
<proteinExistence type="predicted"/>
<accession>A0ABU5DJ68</accession>
<feature type="domain" description="Rhodanese" evidence="3">
    <location>
        <begin position="35"/>
        <end position="142"/>
    </location>
</feature>
<feature type="signal peptide" evidence="2">
    <location>
        <begin position="1"/>
        <end position="19"/>
    </location>
</feature>
<evidence type="ECO:0000256" key="2">
    <source>
        <dbReference type="SAM" id="SignalP"/>
    </source>
</evidence>
<dbReference type="InterPro" id="IPR001307">
    <property type="entry name" value="Thiosulphate_STrfase_CS"/>
</dbReference>
<dbReference type="Proteomes" id="UP001285263">
    <property type="component" value="Unassembled WGS sequence"/>
</dbReference>
<dbReference type="PANTHER" id="PTHR43855">
    <property type="entry name" value="THIOSULFATE SULFURTRANSFERASE"/>
    <property type="match status" value="1"/>
</dbReference>
<sequence>MKPMFPALLLALATLPIHAGATGTIVDTAEVEGALKRGAIVWDVRPTGAYRQGHIPGAVNIDDVTASLRNENTEDYLPLPQIERTLGAAGIDPAREVIVYGPKGSPNVYFALVTLQYLGGQSARIYHGGIDDWAAAGKPLSAETPAPHPVTLKLGVRPELLADTREVVAKLHDPSVQILDVRTPAEFRGEDIRAIRGGHIPGAIPINYLENWVDPDASARFEKKQVANKDGMNLKSADELRALYSKLDPDKETIVYCQSGVRASETATVLQEIGFKKVKVYDSSWLGYGNTLAAPAEDVSFVNVGMLQGKLGALQKRLDAMEKEMAAPKTATKP</sequence>
<evidence type="ECO:0000259" key="3">
    <source>
        <dbReference type="PROSITE" id="PS50206"/>
    </source>
</evidence>
<dbReference type="PROSITE" id="PS00380">
    <property type="entry name" value="RHODANESE_1"/>
    <property type="match status" value="1"/>
</dbReference>
<organism evidence="4 5">
    <name type="scientific">Roseateles agri</name>
    <dbReference type="NCBI Taxonomy" id="3098619"/>
    <lineage>
        <taxon>Bacteria</taxon>
        <taxon>Pseudomonadati</taxon>
        <taxon>Pseudomonadota</taxon>
        <taxon>Betaproteobacteria</taxon>
        <taxon>Burkholderiales</taxon>
        <taxon>Sphaerotilaceae</taxon>
        <taxon>Roseateles</taxon>
    </lineage>
</organism>
<protein>
    <submittedName>
        <fullName evidence="4">Rhodanese-like domain-containing protein</fullName>
    </submittedName>
</protein>
<dbReference type="PANTHER" id="PTHR43855:SF1">
    <property type="entry name" value="THIOSULFATE SULFURTRANSFERASE"/>
    <property type="match status" value="1"/>
</dbReference>
<name>A0ABU5DJ68_9BURK</name>
<gene>
    <name evidence="4" type="ORF">SNE35_16895</name>
</gene>